<dbReference type="SUPFAM" id="SSF103473">
    <property type="entry name" value="MFS general substrate transporter"/>
    <property type="match status" value="1"/>
</dbReference>
<comment type="subcellular location">
    <subcellularLocation>
        <location evidence="1">Membrane</location>
        <topology evidence="1">Multi-pass membrane protein</topology>
    </subcellularLocation>
</comment>
<feature type="transmembrane region" description="Helical" evidence="6">
    <location>
        <begin position="493"/>
        <end position="514"/>
    </location>
</feature>
<dbReference type="GO" id="GO:0016020">
    <property type="term" value="C:membrane"/>
    <property type="evidence" value="ECO:0007669"/>
    <property type="project" value="UniProtKB-SubCell"/>
</dbReference>
<proteinExistence type="predicted"/>
<dbReference type="Pfam" id="PF07690">
    <property type="entry name" value="MFS_1"/>
    <property type="match status" value="1"/>
</dbReference>
<feature type="transmembrane region" description="Helical" evidence="6">
    <location>
        <begin position="373"/>
        <end position="392"/>
    </location>
</feature>
<dbReference type="RefSeq" id="WP_035621927.1">
    <property type="nucleotide sequence ID" value="NZ_JBEWQG010000001.1"/>
</dbReference>
<sequence>MLDNTSVFKSWVPNWAIIVILFFCMLHSMILLGVYSSNVTYAASFLDIEPEDLQFSMCVTYGTLLATILIESRFSKFFPTRKYLIAVFCLIAITIMLSAYVKNFSLFIMIRMAEGFLMALPGVPLRQLLITRFKSKNAIIIGFTFNYGALLLSSPFIMNIAVWLLENYDWKYMAYGSALFQIICVLLIMITFNDSRLHRKIPLYQIDWTSFVLLLIAILCGAYFFVYAEKKYWFESFEIRFALIASLISTGLFIFRQLHVKRPCFDLNVFRYANLRIGFLLFFLFYIGRATLNICHSTMFSVWNWEPSRVAHVQFLNVIGNVIGMVLAAVFLAKTVASRYIFMLGFFILAVFHLWFTFLFVPDLSLSAMAIPYILQGVAVGVLFVPLVLFTMSSVPTGLAPYSGAIGVSGRFWGSTIGFCIMQNAEKFFQKSHFTKLTQFIAPENPETQSRIAQTAQSFVSKGFSPDEANLLAMKQILGSVTKQSILLSNMEIFTAVGYGLLIVVVLLGINQHLKQTFDVFKNRVWNSF</sequence>
<evidence type="ECO:0000256" key="5">
    <source>
        <dbReference type="ARBA" id="ARBA00023136"/>
    </source>
</evidence>
<evidence type="ECO:0000256" key="3">
    <source>
        <dbReference type="ARBA" id="ARBA00022692"/>
    </source>
</evidence>
<feature type="transmembrane region" description="Helical" evidence="6">
    <location>
        <begin position="12"/>
        <end position="33"/>
    </location>
</feature>
<feature type="transmembrane region" description="Helical" evidence="6">
    <location>
        <begin position="204"/>
        <end position="227"/>
    </location>
</feature>
<keyword evidence="2" id="KW-0813">Transport</keyword>
<dbReference type="GO" id="GO:0022857">
    <property type="term" value="F:transmembrane transporter activity"/>
    <property type="evidence" value="ECO:0007669"/>
    <property type="project" value="InterPro"/>
</dbReference>
<feature type="transmembrane region" description="Helical" evidence="6">
    <location>
        <begin position="315"/>
        <end position="333"/>
    </location>
</feature>
<reference evidence="7 9" key="1">
    <citation type="submission" date="2014-07" db="EMBL/GenBank/DDBJ databases">
        <title>Genome of Flavobacterium hydatis DSM 2063.</title>
        <authorList>
            <person name="Pipes S.E."/>
            <person name="Stropko S.J."/>
            <person name="Newman J.D."/>
        </authorList>
    </citation>
    <scope>NUCLEOTIDE SEQUENCE [LARGE SCALE GENOMIC DNA]</scope>
    <source>
        <strain evidence="7 9">DSM 2063</strain>
    </source>
</reference>
<dbReference type="AlphaFoldDB" id="A0A086AI10"/>
<evidence type="ECO:0000256" key="2">
    <source>
        <dbReference type="ARBA" id="ARBA00022448"/>
    </source>
</evidence>
<feature type="transmembrane region" description="Helical" evidence="6">
    <location>
        <begin position="137"/>
        <end position="160"/>
    </location>
</feature>
<feature type="transmembrane region" description="Helical" evidence="6">
    <location>
        <begin position="279"/>
        <end position="303"/>
    </location>
</feature>
<feature type="transmembrane region" description="Helical" evidence="6">
    <location>
        <begin position="83"/>
        <end position="100"/>
    </location>
</feature>
<dbReference type="EMBL" id="MUGY01000004">
    <property type="protein sequence ID" value="OXA96659.1"/>
    <property type="molecule type" value="Genomic_DNA"/>
</dbReference>
<dbReference type="InterPro" id="IPR036259">
    <property type="entry name" value="MFS_trans_sf"/>
</dbReference>
<evidence type="ECO:0000256" key="1">
    <source>
        <dbReference type="ARBA" id="ARBA00004141"/>
    </source>
</evidence>
<feature type="transmembrane region" description="Helical" evidence="6">
    <location>
        <begin position="340"/>
        <end position="361"/>
    </location>
</feature>
<protein>
    <submittedName>
        <fullName evidence="7">MFS transporter</fullName>
    </submittedName>
</protein>
<dbReference type="PANTHER" id="PTHR42718">
    <property type="entry name" value="MAJOR FACILITATOR SUPERFAMILY MULTIDRUG TRANSPORTER MFSC"/>
    <property type="match status" value="1"/>
</dbReference>
<dbReference type="InterPro" id="IPR011701">
    <property type="entry name" value="MFS"/>
</dbReference>
<dbReference type="Proteomes" id="UP000198424">
    <property type="component" value="Unassembled WGS sequence"/>
</dbReference>
<reference evidence="8 10" key="2">
    <citation type="submission" date="2016-11" db="EMBL/GenBank/DDBJ databases">
        <title>Whole genomes of Flavobacteriaceae.</title>
        <authorList>
            <person name="Stine C."/>
            <person name="Li C."/>
            <person name="Tadesse D."/>
        </authorList>
    </citation>
    <scope>NUCLEOTIDE SEQUENCE [LARGE SCALE GENOMIC DNA]</scope>
    <source>
        <strain evidence="8 10">ATCC 29551</strain>
    </source>
</reference>
<feature type="transmembrane region" description="Helical" evidence="6">
    <location>
        <begin position="239"/>
        <end position="258"/>
    </location>
</feature>
<gene>
    <name evidence="8" type="ORF">B0A62_05200</name>
    <name evidence="7" type="ORF">IW20_11220</name>
</gene>
<evidence type="ECO:0000313" key="7">
    <source>
        <dbReference type="EMBL" id="KFF16324.1"/>
    </source>
</evidence>
<evidence type="ECO:0000313" key="10">
    <source>
        <dbReference type="Proteomes" id="UP000198424"/>
    </source>
</evidence>
<evidence type="ECO:0000313" key="8">
    <source>
        <dbReference type="EMBL" id="OXA96659.1"/>
    </source>
</evidence>
<feature type="transmembrane region" description="Helical" evidence="6">
    <location>
        <begin position="106"/>
        <end position="125"/>
    </location>
</feature>
<keyword evidence="3 6" id="KW-0812">Transmembrane</keyword>
<dbReference type="STRING" id="991.IW20_11220"/>
<accession>A0A086AI10</accession>
<dbReference type="eggNOG" id="COG2814">
    <property type="taxonomic scope" value="Bacteria"/>
</dbReference>
<comment type="caution">
    <text evidence="7">The sequence shown here is derived from an EMBL/GenBank/DDBJ whole genome shotgun (WGS) entry which is preliminary data.</text>
</comment>
<keyword evidence="5 6" id="KW-0472">Membrane</keyword>
<keyword evidence="10" id="KW-1185">Reference proteome</keyword>
<evidence type="ECO:0000256" key="6">
    <source>
        <dbReference type="SAM" id="Phobius"/>
    </source>
</evidence>
<keyword evidence="4 6" id="KW-1133">Transmembrane helix</keyword>
<evidence type="ECO:0000313" key="9">
    <source>
        <dbReference type="Proteomes" id="UP000028712"/>
    </source>
</evidence>
<dbReference type="PANTHER" id="PTHR42718:SF9">
    <property type="entry name" value="MAJOR FACILITATOR SUPERFAMILY MULTIDRUG TRANSPORTER MFSC"/>
    <property type="match status" value="1"/>
</dbReference>
<dbReference type="Gene3D" id="1.20.1250.20">
    <property type="entry name" value="MFS general substrate transporter like domains"/>
    <property type="match status" value="2"/>
</dbReference>
<dbReference type="OrthoDB" id="622032at2"/>
<organism evidence="7 9">
    <name type="scientific">Flavobacterium hydatis</name>
    <name type="common">Cytophaga aquatilis</name>
    <dbReference type="NCBI Taxonomy" id="991"/>
    <lineage>
        <taxon>Bacteria</taxon>
        <taxon>Pseudomonadati</taxon>
        <taxon>Bacteroidota</taxon>
        <taxon>Flavobacteriia</taxon>
        <taxon>Flavobacteriales</taxon>
        <taxon>Flavobacteriaceae</taxon>
        <taxon>Flavobacterium</taxon>
    </lineage>
</organism>
<evidence type="ECO:0000256" key="4">
    <source>
        <dbReference type="ARBA" id="ARBA00022989"/>
    </source>
</evidence>
<dbReference type="Proteomes" id="UP000028712">
    <property type="component" value="Unassembled WGS sequence"/>
</dbReference>
<feature type="transmembrane region" description="Helical" evidence="6">
    <location>
        <begin position="172"/>
        <end position="192"/>
    </location>
</feature>
<dbReference type="EMBL" id="JPRM01000015">
    <property type="protein sequence ID" value="KFF16324.1"/>
    <property type="molecule type" value="Genomic_DNA"/>
</dbReference>
<name>A0A086AI10_FLAHY</name>